<dbReference type="PANTHER" id="PTHR42837:SF2">
    <property type="entry name" value="MEMBRANE METALLOPROTEASE ARASP2, CHLOROPLASTIC-RELATED"/>
    <property type="match status" value="1"/>
</dbReference>
<dbReference type="PANTHER" id="PTHR42837">
    <property type="entry name" value="REGULATOR OF SIGMA-E PROTEASE RSEP"/>
    <property type="match status" value="1"/>
</dbReference>
<feature type="transmembrane region" description="Helical" evidence="11">
    <location>
        <begin position="90"/>
        <end position="110"/>
    </location>
</feature>
<evidence type="ECO:0000259" key="12">
    <source>
        <dbReference type="PROSITE" id="PS50106"/>
    </source>
</evidence>
<dbReference type="Gene3D" id="2.30.42.10">
    <property type="match status" value="1"/>
</dbReference>
<dbReference type="SUPFAM" id="SSF50156">
    <property type="entry name" value="PDZ domain-like"/>
    <property type="match status" value="1"/>
</dbReference>
<evidence type="ECO:0000256" key="1">
    <source>
        <dbReference type="ARBA" id="ARBA00001947"/>
    </source>
</evidence>
<evidence type="ECO:0000256" key="8">
    <source>
        <dbReference type="ARBA" id="ARBA00022989"/>
    </source>
</evidence>
<protein>
    <recommendedName>
        <fullName evidence="12">PDZ domain-containing protein</fullName>
    </recommendedName>
</protein>
<evidence type="ECO:0000256" key="9">
    <source>
        <dbReference type="ARBA" id="ARBA00023049"/>
    </source>
</evidence>
<evidence type="ECO:0000256" key="2">
    <source>
        <dbReference type="ARBA" id="ARBA00004141"/>
    </source>
</evidence>
<keyword evidence="8 11" id="KW-1133">Transmembrane helix</keyword>
<evidence type="ECO:0000256" key="10">
    <source>
        <dbReference type="ARBA" id="ARBA00023136"/>
    </source>
</evidence>
<evidence type="ECO:0000256" key="11">
    <source>
        <dbReference type="SAM" id="Phobius"/>
    </source>
</evidence>
<dbReference type="GO" id="GO:0006508">
    <property type="term" value="P:proteolysis"/>
    <property type="evidence" value="ECO:0007669"/>
    <property type="project" value="UniProtKB-KW"/>
</dbReference>
<feature type="transmembrane region" description="Helical" evidence="11">
    <location>
        <begin position="288"/>
        <end position="308"/>
    </location>
</feature>
<sequence>MSILIFIVVLVVLIVAHEFGHFIIAKKSGIRVDEFGVGFPPKLWGKKVGETEYTLNAIPFGGFVKIFGENPGEAGVDVDPRSFSNKPRGIQAAVVAGGIIFNILFAWLLISLGFMVGMPMSQDSAPFGATVRNSAVMITDVRIETPAAIAGLEPGDEITGIRAGETALAPTRAEEIGPFIAPRAGEELVIVYERNGVPGEAVVVPTEGIVPERAAIGIAMDDIGTVRLWPHQALWQGGTMTAELTVATTNGIATFFKDLFLRDEQALTQVMGPVGLVGVVGDAASVGFAYVLLLAALISINLAVINLIPFPALDGGRLLFIAIEAVRGKAINPKVTNTVNAVGFVLLIFLMVLVTYHDIAKLVVGQ</sequence>
<feature type="domain" description="PDZ" evidence="12">
    <location>
        <begin position="115"/>
        <end position="161"/>
    </location>
</feature>
<name>A0A1G2SKC4_9BACT</name>
<comment type="cofactor">
    <cofactor evidence="1">
        <name>Zn(2+)</name>
        <dbReference type="ChEBI" id="CHEBI:29105"/>
    </cofactor>
</comment>
<comment type="subcellular location">
    <subcellularLocation>
        <location evidence="2">Membrane</location>
        <topology evidence="2">Multi-pass membrane protein</topology>
    </subcellularLocation>
</comment>
<dbReference type="PROSITE" id="PS50106">
    <property type="entry name" value="PDZ"/>
    <property type="match status" value="1"/>
</dbReference>
<accession>A0A1G2SKC4</accession>
<dbReference type="GO" id="GO:0016020">
    <property type="term" value="C:membrane"/>
    <property type="evidence" value="ECO:0007669"/>
    <property type="project" value="UniProtKB-SubCell"/>
</dbReference>
<dbReference type="InterPro" id="IPR008915">
    <property type="entry name" value="Peptidase_M50"/>
</dbReference>
<dbReference type="EMBL" id="MHUZ01000023">
    <property type="protein sequence ID" value="OHA85486.1"/>
    <property type="molecule type" value="Genomic_DNA"/>
</dbReference>
<comment type="caution">
    <text evidence="13">The sequence shown here is derived from an EMBL/GenBank/DDBJ whole genome shotgun (WGS) entry which is preliminary data.</text>
</comment>
<dbReference type="Pfam" id="PF02163">
    <property type="entry name" value="Peptidase_M50"/>
    <property type="match status" value="1"/>
</dbReference>
<evidence type="ECO:0000313" key="13">
    <source>
        <dbReference type="EMBL" id="OHA85486.1"/>
    </source>
</evidence>
<dbReference type="Proteomes" id="UP000178168">
    <property type="component" value="Unassembled WGS sequence"/>
</dbReference>
<dbReference type="CDD" id="cd06163">
    <property type="entry name" value="S2P-M50_PDZ_RseP-like"/>
    <property type="match status" value="1"/>
</dbReference>
<reference evidence="13 14" key="1">
    <citation type="journal article" date="2016" name="Nat. Commun.">
        <title>Thousands of microbial genomes shed light on interconnected biogeochemical processes in an aquifer system.</title>
        <authorList>
            <person name="Anantharaman K."/>
            <person name="Brown C.T."/>
            <person name="Hug L.A."/>
            <person name="Sharon I."/>
            <person name="Castelle C.J."/>
            <person name="Probst A.J."/>
            <person name="Thomas B.C."/>
            <person name="Singh A."/>
            <person name="Wilkins M.J."/>
            <person name="Karaoz U."/>
            <person name="Brodie E.L."/>
            <person name="Williams K.H."/>
            <person name="Hubbard S.S."/>
            <person name="Banfield J.F."/>
        </authorList>
    </citation>
    <scope>NUCLEOTIDE SEQUENCE [LARGE SCALE GENOMIC DNA]</scope>
</reference>
<evidence type="ECO:0000256" key="7">
    <source>
        <dbReference type="ARBA" id="ARBA00022833"/>
    </source>
</evidence>
<dbReference type="InterPro" id="IPR004387">
    <property type="entry name" value="Pept_M50_Zn"/>
</dbReference>
<keyword evidence="5 11" id="KW-0812">Transmembrane</keyword>
<keyword evidence="9" id="KW-0482">Metalloprotease</keyword>
<evidence type="ECO:0000256" key="6">
    <source>
        <dbReference type="ARBA" id="ARBA00022801"/>
    </source>
</evidence>
<evidence type="ECO:0000313" key="14">
    <source>
        <dbReference type="Proteomes" id="UP000178168"/>
    </source>
</evidence>
<evidence type="ECO:0000256" key="4">
    <source>
        <dbReference type="ARBA" id="ARBA00022670"/>
    </source>
</evidence>
<proteinExistence type="inferred from homology"/>
<dbReference type="InterPro" id="IPR036034">
    <property type="entry name" value="PDZ_sf"/>
</dbReference>
<organism evidence="13 14">
    <name type="scientific">Candidatus Yonathbacteria bacterium RIFOXYD1_FULL_52_36</name>
    <dbReference type="NCBI Taxonomy" id="1802730"/>
    <lineage>
        <taxon>Bacteria</taxon>
        <taxon>Candidatus Yonathiibacteriota</taxon>
    </lineage>
</organism>
<evidence type="ECO:0000256" key="5">
    <source>
        <dbReference type="ARBA" id="ARBA00022692"/>
    </source>
</evidence>
<feature type="transmembrane region" description="Helical" evidence="11">
    <location>
        <begin position="338"/>
        <end position="356"/>
    </location>
</feature>
<keyword evidence="7" id="KW-0862">Zinc</keyword>
<evidence type="ECO:0000256" key="3">
    <source>
        <dbReference type="ARBA" id="ARBA00007931"/>
    </source>
</evidence>
<keyword evidence="6" id="KW-0378">Hydrolase</keyword>
<dbReference type="STRING" id="1802730.A2591_01360"/>
<comment type="similarity">
    <text evidence="3">Belongs to the peptidase M50B family.</text>
</comment>
<dbReference type="AlphaFoldDB" id="A0A1G2SKC4"/>
<keyword evidence="4" id="KW-0645">Protease</keyword>
<keyword evidence="10 11" id="KW-0472">Membrane</keyword>
<gene>
    <name evidence="13" type="ORF">A2591_01360</name>
</gene>
<dbReference type="InterPro" id="IPR001478">
    <property type="entry name" value="PDZ"/>
</dbReference>
<dbReference type="GO" id="GO:0004222">
    <property type="term" value="F:metalloendopeptidase activity"/>
    <property type="evidence" value="ECO:0007669"/>
    <property type="project" value="InterPro"/>
</dbReference>